<dbReference type="EMBL" id="CAUYUJ010021837">
    <property type="protein sequence ID" value="CAK0907304.1"/>
    <property type="molecule type" value="Genomic_DNA"/>
</dbReference>
<feature type="compositionally biased region" description="Pro residues" evidence="1">
    <location>
        <begin position="568"/>
        <end position="580"/>
    </location>
</feature>
<reference evidence="2" key="1">
    <citation type="submission" date="2023-10" db="EMBL/GenBank/DDBJ databases">
        <authorList>
            <person name="Chen Y."/>
            <person name="Shah S."/>
            <person name="Dougan E. K."/>
            <person name="Thang M."/>
            <person name="Chan C."/>
        </authorList>
    </citation>
    <scope>NUCLEOTIDE SEQUENCE [LARGE SCALE GENOMIC DNA]</scope>
</reference>
<keyword evidence="3" id="KW-1185">Reference proteome</keyword>
<protein>
    <submittedName>
        <fullName evidence="2">Uncharacterized protein</fullName>
    </submittedName>
</protein>
<accession>A0ABN9Y456</accession>
<gene>
    <name evidence="2" type="ORF">PCOR1329_LOCUS82365</name>
</gene>
<name>A0ABN9Y456_9DINO</name>
<comment type="caution">
    <text evidence="2">The sequence shown here is derived from an EMBL/GenBank/DDBJ whole genome shotgun (WGS) entry which is preliminary data.</text>
</comment>
<feature type="region of interest" description="Disordered" evidence="1">
    <location>
        <begin position="560"/>
        <end position="592"/>
    </location>
</feature>
<dbReference type="Proteomes" id="UP001189429">
    <property type="component" value="Unassembled WGS sequence"/>
</dbReference>
<evidence type="ECO:0000256" key="1">
    <source>
        <dbReference type="SAM" id="MobiDB-lite"/>
    </source>
</evidence>
<feature type="region of interest" description="Disordered" evidence="1">
    <location>
        <begin position="270"/>
        <end position="384"/>
    </location>
</feature>
<proteinExistence type="predicted"/>
<evidence type="ECO:0000313" key="2">
    <source>
        <dbReference type="EMBL" id="CAK0907304.1"/>
    </source>
</evidence>
<feature type="compositionally biased region" description="Low complexity" evidence="1">
    <location>
        <begin position="305"/>
        <end position="339"/>
    </location>
</feature>
<organism evidence="2 3">
    <name type="scientific">Prorocentrum cordatum</name>
    <dbReference type="NCBI Taxonomy" id="2364126"/>
    <lineage>
        <taxon>Eukaryota</taxon>
        <taxon>Sar</taxon>
        <taxon>Alveolata</taxon>
        <taxon>Dinophyceae</taxon>
        <taxon>Prorocentrales</taxon>
        <taxon>Prorocentraceae</taxon>
        <taxon>Prorocentrum</taxon>
    </lineage>
</organism>
<sequence>MEGCDGAIFFLKKVCRLVARKGGQDMSLERCFNAGAALGLKRDIERFHAEVYEGRWKTVSHAICSILDIEIALCNGWNMRAYSDGAKVSKAPDPNADDEHDARRCIVIARIRAPSHAGSYVSIQHRMPQMTKWLENESQIFESLSASLTRVHNGWGAVNHLGFSSHPLVQNVIREQSRPKWRNLIFYKVVYRADTFTKYAMRRHRGMRIESFYTAGMDPAQDKVWYTHRGDSIKHEYLLALLQSVDGVAVPHPPSATVADYNRLLGKSTKEGAMRTRGAKTIGRIQDTGDDEWPHAPELPGLPDLLALPELPHSPSSSSLEVPSSPGLSSGESSSPSSDSDSDDACDPPAADEAALPAEPDPPVADEVALPAEPAAKRRKVFKGTPWPERGRLKHKFSYIKKQAHRGGYQMTCHLHANCQKTYKIRDDGKTLAMLKAWALLGDNAEVPNAECHFGLWANFIESAVDIEPEAYFDEGVFAASAAPVGWVVYRADAARARLEWSLACLCLCWGLSWWTGALRWLAALTQSTAVPEESEEVRALRAELEAPRLTAHGAGSTADDFGWAAPGGPPPAGVPPPGVQGPAAGGVPSGSVPAPADAASLGDLASGAPWRASALQVKALLSGYMAAQRTDPLLASRAAAGLALRFAGGRTSSTWADLWTLATSVDFRLRACADDDELMRVLGADDLMELSLRRLASYIYEARSGDRMGAAHMLGMASPGGQTDIAPTWLGQSQSSDIVIGAAEAAVELTETAVEAVAGRAVGRATAPRAPLVPTAPDSPAARVGGNLRPTGALRETLEVMQISEKFLPVRLIPRPRDLSAQAACSSRLRHRHRSRLQVWEWANQYLRGINSMCGLACSGGARVATECGQGSRAARVCLKSEAVDEPVSCRKVMMLEALEPVEAAFYAQERNVMVDPRHRSQVIFKEFEQQRGFVGGECGEYIEYLNRPDLVRGMWKFAEEKEVKAVAGLTAVANRSGDRQRKIRMTCAFNYMTREVQGREEHGLHGGGALARLHAPEGALAGAALDGRPPPITAPDVDLQLAVGREGWVYPLWTRLVMGSSHSVHVLMNLCVRVIGMALHYRLDIGRSEAFDSLKECQLCAGGEDDAWADLQAVRREAEAPTVVVGVQERCEAVGAACASPRRVFAVMRLFSGPRREGGFEGCLQEAGVEEAMEILVLSCDLGADSQWDLAKTETFDLLMGLVVEGLVDAVVGGPSCATRSRARFVDMSGGRGPRPLRRRGLWSRGVPARALTAGEKQRLDEGNLAMLIWAAELERALEERTGATRAVFDQCTFSAPTQKSTCLAGNLRHLEEFGGRRCRGDRRREVSVGKQFGKFVSGRLATHPEGHCRAIARLLVQNFKLMLIEGSGPTGRLRAGAAARSWGGATWASTSIDDALFLSNFGSTEGRPECDVALQPSADSLEQVGFLVKDRRRQGEVNNIIGYELEARPTRLRAPARRAVDLFRAFELLARRRTVDVEALRSIVGVWIWAALVGGRRLKRSVIGLYSDLGAPLPAFPVTLATDAEGGNDRDFGGNGAVGALVGPRAQETMWEAGLRPGKVLVRQPGAVEKVGERGEARTLKPFAPVSSVPGDVLHPDIAWTNLLAGRWRYADNVALGEARAAIAPLEKLA</sequence>
<feature type="compositionally biased region" description="Low complexity" evidence="1">
    <location>
        <begin position="347"/>
        <end position="358"/>
    </location>
</feature>
<evidence type="ECO:0000313" key="3">
    <source>
        <dbReference type="Proteomes" id="UP001189429"/>
    </source>
</evidence>